<dbReference type="RefSeq" id="WP_188931188.1">
    <property type="nucleotide sequence ID" value="NZ_BMJC01000002.1"/>
</dbReference>
<organism evidence="3 4">
    <name type="scientific">Puia dinghuensis</name>
    <dbReference type="NCBI Taxonomy" id="1792502"/>
    <lineage>
        <taxon>Bacteria</taxon>
        <taxon>Pseudomonadati</taxon>
        <taxon>Bacteroidota</taxon>
        <taxon>Chitinophagia</taxon>
        <taxon>Chitinophagales</taxon>
        <taxon>Chitinophagaceae</taxon>
        <taxon>Puia</taxon>
    </lineage>
</organism>
<accession>A0A8J2UC44</accession>
<dbReference type="InterPro" id="IPR000868">
    <property type="entry name" value="Isochorismatase-like_dom"/>
</dbReference>
<gene>
    <name evidence="3" type="ORF">GCM10011511_20520</name>
</gene>
<keyword evidence="1" id="KW-0378">Hydrolase</keyword>
<proteinExistence type="predicted"/>
<dbReference type="AlphaFoldDB" id="A0A8J2UC44"/>
<dbReference type="EMBL" id="BMJC01000002">
    <property type="protein sequence ID" value="GGA97095.1"/>
    <property type="molecule type" value="Genomic_DNA"/>
</dbReference>
<sequence>MEKNSQALATALLVMDIQSPTMTMVGENASALIATLKQAIAAARKSGIPVFYVVVGFRKGYPELSPYSKMAPTIKSGALGNLEDPTVDPALGLQPEDIVITKRRLGAFSGSDLDVLLRANRIYNLVLAGIATSGVVLSTYTEAIDKDYLVTILSDGCADRDPEVHNVLLGKVFPRRADVLTTEQWIAGLNK</sequence>
<keyword evidence="4" id="KW-1185">Reference proteome</keyword>
<dbReference type="Pfam" id="PF00857">
    <property type="entry name" value="Isochorismatase"/>
    <property type="match status" value="1"/>
</dbReference>
<dbReference type="CDD" id="cd00431">
    <property type="entry name" value="cysteine_hydrolases"/>
    <property type="match status" value="1"/>
</dbReference>
<dbReference type="InterPro" id="IPR036380">
    <property type="entry name" value="Isochorismatase-like_sf"/>
</dbReference>
<protein>
    <submittedName>
        <fullName evidence="3">Isochorismatase</fullName>
    </submittedName>
</protein>
<reference evidence="3" key="1">
    <citation type="journal article" date="2014" name="Int. J. Syst. Evol. Microbiol.">
        <title>Complete genome sequence of Corynebacterium casei LMG S-19264T (=DSM 44701T), isolated from a smear-ripened cheese.</title>
        <authorList>
            <consortium name="US DOE Joint Genome Institute (JGI-PGF)"/>
            <person name="Walter F."/>
            <person name="Albersmeier A."/>
            <person name="Kalinowski J."/>
            <person name="Ruckert C."/>
        </authorList>
    </citation>
    <scope>NUCLEOTIDE SEQUENCE</scope>
    <source>
        <strain evidence="3">CGMCC 1.15448</strain>
    </source>
</reference>
<reference evidence="3" key="2">
    <citation type="submission" date="2020-09" db="EMBL/GenBank/DDBJ databases">
        <authorList>
            <person name="Sun Q."/>
            <person name="Zhou Y."/>
        </authorList>
    </citation>
    <scope>NUCLEOTIDE SEQUENCE</scope>
    <source>
        <strain evidence="3">CGMCC 1.15448</strain>
    </source>
</reference>
<dbReference type="GO" id="GO:0016787">
    <property type="term" value="F:hydrolase activity"/>
    <property type="evidence" value="ECO:0007669"/>
    <property type="project" value="UniProtKB-KW"/>
</dbReference>
<name>A0A8J2UC44_9BACT</name>
<dbReference type="Proteomes" id="UP000607559">
    <property type="component" value="Unassembled WGS sequence"/>
</dbReference>
<evidence type="ECO:0000256" key="1">
    <source>
        <dbReference type="ARBA" id="ARBA00022801"/>
    </source>
</evidence>
<evidence type="ECO:0000313" key="3">
    <source>
        <dbReference type="EMBL" id="GGA97095.1"/>
    </source>
</evidence>
<evidence type="ECO:0000313" key="4">
    <source>
        <dbReference type="Proteomes" id="UP000607559"/>
    </source>
</evidence>
<dbReference type="PANTHER" id="PTHR43540">
    <property type="entry name" value="PEROXYUREIDOACRYLATE/UREIDOACRYLATE AMIDOHYDROLASE-RELATED"/>
    <property type="match status" value="1"/>
</dbReference>
<dbReference type="Gene3D" id="3.40.50.850">
    <property type="entry name" value="Isochorismatase-like"/>
    <property type="match status" value="1"/>
</dbReference>
<dbReference type="SUPFAM" id="SSF52499">
    <property type="entry name" value="Isochorismatase-like hydrolases"/>
    <property type="match status" value="1"/>
</dbReference>
<comment type="caution">
    <text evidence="3">The sequence shown here is derived from an EMBL/GenBank/DDBJ whole genome shotgun (WGS) entry which is preliminary data.</text>
</comment>
<dbReference type="InterPro" id="IPR050272">
    <property type="entry name" value="Isochorismatase-like_hydrls"/>
</dbReference>
<feature type="domain" description="Isochorismatase-like" evidence="2">
    <location>
        <begin position="10"/>
        <end position="184"/>
    </location>
</feature>
<evidence type="ECO:0000259" key="2">
    <source>
        <dbReference type="Pfam" id="PF00857"/>
    </source>
</evidence>
<dbReference type="PANTHER" id="PTHR43540:SF1">
    <property type="entry name" value="ISOCHORISMATASE HYDROLASE"/>
    <property type="match status" value="1"/>
</dbReference>